<evidence type="ECO:0000313" key="1">
    <source>
        <dbReference type="EMBL" id="GJJ10340.1"/>
    </source>
</evidence>
<dbReference type="Proteomes" id="UP001050691">
    <property type="component" value="Unassembled WGS sequence"/>
</dbReference>
<proteinExistence type="predicted"/>
<comment type="caution">
    <text evidence="1">The sequence shown here is derived from an EMBL/GenBank/DDBJ whole genome shotgun (WGS) entry which is preliminary data.</text>
</comment>
<gene>
    <name evidence="1" type="ORF">Clacol_004566</name>
</gene>
<reference evidence="1" key="1">
    <citation type="submission" date="2021-10" db="EMBL/GenBank/DDBJ databases">
        <title>De novo Genome Assembly of Clathrus columnatus (Basidiomycota, Fungi) Using Illumina and Nanopore Sequence Data.</title>
        <authorList>
            <person name="Ogiso-Tanaka E."/>
            <person name="Itagaki H."/>
            <person name="Hosoya T."/>
            <person name="Hosaka K."/>
        </authorList>
    </citation>
    <scope>NUCLEOTIDE SEQUENCE</scope>
    <source>
        <strain evidence="1">MO-923</strain>
    </source>
</reference>
<protein>
    <submittedName>
        <fullName evidence="1">Uncharacterized protein</fullName>
    </submittedName>
</protein>
<name>A0AAV5ABP1_9AGAM</name>
<dbReference type="AlphaFoldDB" id="A0AAV5ABP1"/>
<sequence>MLAGIRSLTMRIPIHGIALNLLQTLYTARVEGENAGMQLRSIINDLNGAEYLKLLGLCHPYPSGDIILFSSEPQTSLNDLEKVAKILSKALVIGATSVGLKNIWKGRWMSLVSVIACQKIDAKASSLYEWLRKSISAENIDFCLATLRCLTSVVHTIGVHSKIPASAVMSIRSEALQLMKDYMETLDRQILVKLLPTGKKVTAAVSDLIQLIRP</sequence>
<dbReference type="EMBL" id="BPWL01000005">
    <property type="protein sequence ID" value="GJJ10340.1"/>
    <property type="molecule type" value="Genomic_DNA"/>
</dbReference>
<keyword evidence="2" id="KW-1185">Reference proteome</keyword>
<evidence type="ECO:0000313" key="2">
    <source>
        <dbReference type="Proteomes" id="UP001050691"/>
    </source>
</evidence>
<accession>A0AAV5ABP1</accession>
<organism evidence="1 2">
    <name type="scientific">Clathrus columnatus</name>
    <dbReference type="NCBI Taxonomy" id="1419009"/>
    <lineage>
        <taxon>Eukaryota</taxon>
        <taxon>Fungi</taxon>
        <taxon>Dikarya</taxon>
        <taxon>Basidiomycota</taxon>
        <taxon>Agaricomycotina</taxon>
        <taxon>Agaricomycetes</taxon>
        <taxon>Phallomycetidae</taxon>
        <taxon>Phallales</taxon>
        <taxon>Clathraceae</taxon>
        <taxon>Clathrus</taxon>
    </lineage>
</organism>